<organism evidence="1 2">
    <name type="scientific">Xenorhabdus stockiae</name>
    <dbReference type="NCBI Taxonomy" id="351614"/>
    <lineage>
        <taxon>Bacteria</taxon>
        <taxon>Pseudomonadati</taxon>
        <taxon>Pseudomonadota</taxon>
        <taxon>Gammaproteobacteria</taxon>
        <taxon>Enterobacterales</taxon>
        <taxon>Morganellaceae</taxon>
        <taxon>Xenorhabdus</taxon>
    </lineage>
</organism>
<comment type="caution">
    <text evidence="1">The sequence shown here is derived from an EMBL/GenBank/DDBJ whole genome shotgun (WGS) entry which is preliminary data.</text>
</comment>
<dbReference type="EMBL" id="NJAJ01000007">
    <property type="protein sequence ID" value="PHM66656.1"/>
    <property type="molecule type" value="Genomic_DNA"/>
</dbReference>
<name>A0A2D0KT73_9GAMM</name>
<gene>
    <name evidence="1" type="ORF">Xsto_00985</name>
</gene>
<dbReference type="AlphaFoldDB" id="A0A2D0KT73"/>
<keyword evidence="2" id="KW-1185">Reference proteome</keyword>
<dbReference type="Proteomes" id="UP000222366">
    <property type="component" value="Unassembled WGS sequence"/>
</dbReference>
<protein>
    <submittedName>
        <fullName evidence="1">Uncharacterized protein</fullName>
    </submittedName>
</protein>
<dbReference type="RefSeq" id="WP_099124240.1">
    <property type="nucleotide sequence ID" value="NZ_CAWNRH010000148.1"/>
</dbReference>
<reference evidence="1 2" key="1">
    <citation type="journal article" date="2017" name="Nat. Microbiol.">
        <title>Natural product diversity associated with the nematode symbionts Photorhabdus and Xenorhabdus.</title>
        <authorList>
            <person name="Tobias N.J."/>
            <person name="Wolff H."/>
            <person name="Djahanschiri B."/>
            <person name="Grundmann F."/>
            <person name="Kronenwerth M."/>
            <person name="Shi Y.M."/>
            <person name="Simonyi S."/>
            <person name="Grun P."/>
            <person name="Shapiro-Ilan D."/>
            <person name="Pidot S.J."/>
            <person name="Stinear T.P."/>
            <person name="Ebersberger I."/>
            <person name="Bode H.B."/>
        </authorList>
    </citation>
    <scope>NUCLEOTIDE SEQUENCE [LARGE SCALE GENOMIC DNA]</scope>
    <source>
        <strain evidence="1 2">DSM 17904</strain>
    </source>
</reference>
<evidence type="ECO:0000313" key="1">
    <source>
        <dbReference type="EMBL" id="PHM66656.1"/>
    </source>
</evidence>
<proteinExistence type="predicted"/>
<evidence type="ECO:0000313" key="2">
    <source>
        <dbReference type="Proteomes" id="UP000222366"/>
    </source>
</evidence>
<sequence length="78" mass="8874">MSKLKNKELNKTTIPDAFWDDINNACEGVKDIIENIFLAVEASGKLSKEIVEQINFAIEEIYKAASEIIKHQKEKHIS</sequence>
<accession>A0A2D0KT73</accession>